<dbReference type="InterPro" id="IPR035906">
    <property type="entry name" value="MetI-like_sf"/>
</dbReference>
<comment type="similarity">
    <text evidence="7">Belongs to the binding-protein-dependent transport system permease family.</text>
</comment>
<keyword evidence="10" id="KW-1185">Reference proteome</keyword>
<sequence length="316" mass="36562">MKYFTYVSKQLFIYFIILIITIFGSYIFLYSFFNKNYETNLLNQFFSFIKNIFSQSLKPSSIFLNNSGFESVNFLVYKYWEISIIILGISFGISLFLGISIGLYLGFKVNSLAENVVSLIIFIFAAVPTFIFAPILLSVAEINDIPILYVADSGPLFWFLSIILPILLLSIIPISYIATNIKTSVILVSKKDFITQLKSNGMSNLNVFFKGYLNHLIANLITELIPIYLLMNSFLIILEKMFQIPGQSMLILLIFETKDFNVLVFFVSIQIIIFLLFSFISTTIFNYLTLNYLKNNKLIVFNLQLKFKTMFQRRRI</sequence>
<comment type="caution">
    <text evidence="9">The sequence shown here is derived from an EMBL/GenBank/DDBJ whole genome shotgun (WGS) entry which is preliminary data.</text>
</comment>
<dbReference type="PANTHER" id="PTHR30465:SF0">
    <property type="entry name" value="OLIGOPEPTIDE TRANSPORT SYSTEM PERMEASE PROTEIN APPB"/>
    <property type="match status" value="1"/>
</dbReference>
<dbReference type="Pfam" id="PF00528">
    <property type="entry name" value="BPD_transp_1"/>
    <property type="match status" value="1"/>
</dbReference>
<feature type="transmembrane region" description="Helical" evidence="7">
    <location>
        <begin position="262"/>
        <end position="288"/>
    </location>
</feature>
<organism evidence="9 10">
    <name type="scientific">Mycoplasmopsis gallinarum</name>
    <dbReference type="NCBI Taxonomy" id="29557"/>
    <lineage>
        <taxon>Bacteria</taxon>
        <taxon>Bacillati</taxon>
        <taxon>Mycoplasmatota</taxon>
        <taxon>Mycoplasmoidales</taxon>
        <taxon>Metamycoplasmataceae</taxon>
        <taxon>Mycoplasmopsis</taxon>
    </lineage>
</organism>
<dbReference type="RefSeq" id="WP_063626109.1">
    <property type="nucleotide sequence ID" value="NZ_LVLH01000028.1"/>
</dbReference>
<keyword evidence="6 7" id="KW-0472">Membrane</keyword>
<evidence type="ECO:0000256" key="2">
    <source>
        <dbReference type="ARBA" id="ARBA00022448"/>
    </source>
</evidence>
<keyword evidence="5 7" id="KW-1133">Transmembrane helix</keyword>
<keyword evidence="2 7" id="KW-0813">Transport</keyword>
<evidence type="ECO:0000256" key="3">
    <source>
        <dbReference type="ARBA" id="ARBA00022475"/>
    </source>
</evidence>
<accession>A0A168RH91</accession>
<protein>
    <submittedName>
        <fullName evidence="9">Oligopeptide transport system permease protein OppB</fullName>
    </submittedName>
</protein>
<evidence type="ECO:0000256" key="7">
    <source>
        <dbReference type="RuleBase" id="RU363032"/>
    </source>
</evidence>
<keyword evidence="3" id="KW-1003">Cell membrane</keyword>
<feature type="transmembrane region" description="Helical" evidence="7">
    <location>
        <begin position="216"/>
        <end position="238"/>
    </location>
</feature>
<keyword evidence="4 7" id="KW-0812">Transmembrane</keyword>
<evidence type="ECO:0000256" key="5">
    <source>
        <dbReference type="ARBA" id="ARBA00022989"/>
    </source>
</evidence>
<dbReference type="PANTHER" id="PTHR30465">
    <property type="entry name" value="INNER MEMBRANE ABC TRANSPORTER"/>
    <property type="match status" value="1"/>
</dbReference>
<proteinExistence type="inferred from homology"/>
<dbReference type="AlphaFoldDB" id="A0A168RH91"/>
<dbReference type="PATRIC" id="fig|29557.3.peg.301"/>
<dbReference type="OrthoDB" id="398315at2"/>
<feature type="transmembrane region" description="Helical" evidence="7">
    <location>
        <begin position="82"/>
        <end position="104"/>
    </location>
</feature>
<name>A0A168RH91_9BACT</name>
<dbReference type="InterPro" id="IPR000515">
    <property type="entry name" value="MetI-like"/>
</dbReference>
<feature type="transmembrane region" description="Helical" evidence="7">
    <location>
        <begin position="12"/>
        <end position="33"/>
    </location>
</feature>
<feature type="transmembrane region" description="Helical" evidence="7">
    <location>
        <begin position="157"/>
        <end position="178"/>
    </location>
</feature>
<evidence type="ECO:0000256" key="6">
    <source>
        <dbReference type="ARBA" id="ARBA00023136"/>
    </source>
</evidence>
<feature type="domain" description="ABC transmembrane type-1" evidence="8">
    <location>
        <begin position="80"/>
        <end position="281"/>
    </location>
</feature>
<dbReference type="SUPFAM" id="SSF161098">
    <property type="entry name" value="MetI-like"/>
    <property type="match status" value="1"/>
</dbReference>
<dbReference type="Proteomes" id="UP000076983">
    <property type="component" value="Unassembled WGS sequence"/>
</dbReference>
<comment type="subcellular location">
    <subcellularLocation>
        <location evidence="1 7">Cell membrane</location>
        <topology evidence="1 7">Multi-pass membrane protein</topology>
    </subcellularLocation>
</comment>
<reference evidence="9 10" key="1">
    <citation type="submission" date="2016-03" db="EMBL/GenBank/DDBJ databases">
        <title>Genome sequence of Mycoplasma gallinarum strain Mgn_IPT.</title>
        <authorList>
            <person name="Yacoub E."/>
            <person name="Sirand-Pugnet P."/>
            <person name="Barre A."/>
            <person name="Maurier F."/>
            <person name="Blanchard A."/>
            <person name="Ben Abdelmoumen B.M."/>
        </authorList>
    </citation>
    <scope>NUCLEOTIDE SEQUENCE [LARGE SCALE GENOMIC DNA]</scope>
    <source>
        <strain evidence="9 10">Mgn_IPT</strain>
    </source>
</reference>
<evidence type="ECO:0000256" key="1">
    <source>
        <dbReference type="ARBA" id="ARBA00004651"/>
    </source>
</evidence>
<gene>
    <name evidence="9" type="ORF">MGALLINA_03170</name>
</gene>
<dbReference type="EMBL" id="LVLH01000028">
    <property type="protein sequence ID" value="OAB48985.1"/>
    <property type="molecule type" value="Genomic_DNA"/>
</dbReference>
<dbReference type="GO" id="GO:0005886">
    <property type="term" value="C:plasma membrane"/>
    <property type="evidence" value="ECO:0007669"/>
    <property type="project" value="UniProtKB-SubCell"/>
</dbReference>
<dbReference type="PROSITE" id="PS50928">
    <property type="entry name" value="ABC_TM1"/>
    <property type="match status" value="1"/>
</dbReference>
<dbReference type="GO" id="GO:0055085">
    <property type="term" value="P:transmembrane transport"/>
    <property type="evidence" value="ECO:0007669"/>
    <property type="project" value="InterPro"/>
</dbReference>
<evidence type="ECO:0000256" key="4">
    <source>
        <dbReference type="ARBA" id="ARBA00022692"/>
    </source>
</evidence>
<evidence type="ECO:0000259" key="8">
    <source>
        <dbReference type="PROSITE" id="PS50928"/>
    </source>
</evidence>
<feature type="transmembrane region" description="Helical" evidence="7">
    <location>
        <begin position="116"/>
        <end position="137"/>
    </location>
</feature>
<evidence type="ECO:0000313" key="9">
    <source>
        <dbReference type="EMBL" id="OAB48985.1"/>
    </source>
</evidence>
<evidence type="ECO:0000313" key="10">
    <source>
        <dbReference type="Proteomes" id="UP000076983"/>
    </source>
</evidence>
<dbReference type="STRING" id="29557.MGALLINA_03170"/>